<proteinExistence type="predicted"/>
<comment type="caution">
    <text evidence="2">The sequence shown here is derived from an EMBL/GenBank/DDBJ whole genome shotgun (WGS) entry which is preliminary data.</text>
</comment>
<dbReference type="Proteomes" id="UP000324222">
    <property type="component" value="Unassembled WGS sequence"/>
</dbReference>
<name>A0A5B7J1B4_PORTR</name>
<feature type="region of interest" description="Disordered" evidence="1">
    <location>
        <begin position="1"/>
        <end position="45"/>
    </location>
</feature>
<organism evidence="2 3">
    <name type="scientific">Portunus trituberculatus</name>
    <name type="common">Swimming crab</name>
    <name type="synonym">Neptunus trituberculatus</name>
    <dbReference type="NCBI Taxonomy" id="210409"/>
    <lineage>
        <taxon>Eukaryota</taxon>
        <taxon>Metazoa</taxon>
        <taxon>Ecdysozoa</taxon>
        <taxon>Arthropoda</taxon>
        <taxon>Crustacea</taxon>
        <taxon>Multicrustacea</taxon>
        <taxon>Malacostraca</taxon>
        <taxon>Eumalacostraca</taxon>
        <taxon>Eucarida</taxon>
        <taxon>Decapoda</taxon>
        <taxon>Pleocyemata</taxon>
        <taxon>Brachyura</taxon>
        <taxon>Eubrachyura</taxon>
        <taxon>Portunoidea</taxon>
        <taxon>Portunidae</taxon>
        <taxon>Portuninae</taxon>
        <taxon>Portunus</taxon>
    </lineage>
</organism>
<gene>
    <name evidence="2" type="ORF">E2C01_086616</name>
</gene>
<dbReference type="EMBL" id="VSRR010088190">
    <property type="protein sequence ID" value="MPC91571.1"/>
    <property type="molecule type" value="Genomic_DNA"/>
</dbReference>
<accession>A0A5B7J1B4</accession>
<keyword evidence="3" id="KW-1185">Reference proteome</keyword>
<evidence type="ECO:0000256" key="1">
    <source>
        <dbReference type="SAM" id="MobiDB-lite"/>
    </source>
</evidence>
<evidence type="ECO:0000313" key="3">
    <source>
        <dbReference type="Proteomes" id="UP000324222"/>
    </source>
</evidence>
<protein>
    <submittedName>
        <fullName evidence="2">Uncharacterized protein</fullName>
    </submittedName>
</protein>
<evidence type="ECO:0000313" key="2">
    <source>
        <dbReference type="EMBL" id="MPC91571.1"/>
    </source>
</evidence>
<dbReference type="AlphaFoldDB" id="A0A5B7J1B4"/>
<sequence>MPCGRTMQLPQLVTIDPPGRPRAPHTRRAGTRLGRWAPPDATSLI</sequence>
<reference evidence="2 3" key="1">
    <citation type="submission" date="2019-05" db="EMBL/GenBank/DDBJ databases">
        <title>Another draft genome of Portunus trituberculatus and its Hox gene families provides insights of decapod evolution.</title>
        <authorList>
            <person name="Jeong J.-H."/>
            <person name="Song I."/>
            <person name="Kim S."/>
            <person name="Choi T."/>
            <person name="Kim D."/>
            <person name="Ryu S."/>
            <person name="Kim W."/>
        </authorList>
    </citation>
    <scope>NUCLEOTIDE SEQUENCE [LARGE SCALE GENOMIC DNA]</scope>
    <source>
        <tissue evidence="2">Muscle</tissue>
    </source>
</reference>